<keyword evidence="3 9" id="KW-1003">Cell membrane</keyword>
<dbReference type="KEGG" id="schv:BRCON_0869"/>
<feature type="transmembrane region" description="Helical" evidence="9">
    <location>
        <begin position="6"/>
        <end position="25"/>
    </location>
</feature>
<keyword evidence="8 9" id="KW-0472">Membrane</keyword>
<dbReference type="Proteomes" id="UP000262583">
    <property type="component" value="Chromosome"/>
</dbReference>
<keyword evidence="5 9" id="KW-0653">Protein transport</keyword>
<feature type="region of interest" description="Disordered" evidence="10">
    <location>
        <begin position="52"/>
        <end position="87"/>
    </location>
</feature>
<comment type="subcellular location">
    <subcellularLocation>
        <location evidence="1 9">Cell membrane</location>
        <topology evidence="1 9">Single-pass membrane protein</topology>
    </subcellularLocation>
</comment>
<dbReference type="Gene3D" id="1.20.5.3310">
    <property type="match status" value="1"/>
</dbReference>
<evidence type="ECO:0000256" key="10">
    <source>
        <dbReference type="SAM" id="MobiDB-lite"/>
    </source>
</evidence>
<dbReference type="NCBIfam" id="NF011430">
    <property type="entry name" value="PRK14861.1"/>
    <property type="match status" value="1"/>
</dbReference>
<evidence type="ECO:0000256" key="6">
    <source>
        <dbReference type="ARBA" id="ARBA00022989"/>
    </source>
</evidence>
<dbReference type="GO" id="GO:0033281">
    <property type="term" value="C:TAT protein transport complex"/>
    <property type="evidence" value="ECO:0007669"/>
    <property type="project" value="UniProtKB-UniRule"/>
</dbReference>
<proteinExistence type="inferred from homology"/>
<dbReference type="EMBL" id="CP030759">
    <property type="protein sequence ID" value="AXA35646.1"/>
    <property type="molecule type" value="Genomic_DNA"/>
</dbReference>
<evidence type="ECO:0000256" key="5">
    <source>
        <dbReference type="ARBA" id="ARBA00022927"/>
    </source>
</evidence>
<evidence type="ECO:0000256" key="1">
    <source>
        <dbReference type="ARBA" id="ARBA00004162"/>
    </source>
</evidence>
<accession>A0A2Z4Y3X4</accession>
<evidence type="ECO:0000256" key="4">
    <source>
        <dbReference type="ARBA" id="ARBA00022692"/>
    </source>
</evidence>
<gene>
    <name evidence="9" type="primary">tatA</name>
    <name evidence="11" type="ORF">BRCON_0869</name>
</gene>
<reference evidence="11 12" key="1">
    <citation type="submission" date="2018-05" db="EMBL/GenBank/DDBJ databases">
        <title>A metagenomic window into the 2 km-deep terrestrial subsurface aquifer revealed taxonomically and functionally diverse microbial community comprising novel uncultured bacterial lineages.</title>
        <authorList>
            <person name="Kadnikov V.V."/>
            <person name="Mardanov A.V."/>
            <person name="Beletsky A.V."/>
            <person name="Banks D."/>
            <person name="Pimenov N.V."/>
            <person name="Frank Y.A."/>
            <person name="Karnachuk O.V."/>
            <person name="Ravin N.V."/>
        </authorList>
    </citation>
    <scope>NUCLEOTIDE SEQUENCE [LARGE SCALE GENOMIC DNA]</scope>
    <source>
        <strain evidence="11">BY</strain>
    </source>
</reference>
<comment type="subunit">
    <text evidence="9">Forms a complex with TatC.</text>
</comment>
<dbReference type="InterPro" id="IPR003369">
    <property type="entry name" value="TatA/B/E"/>
</dbReference>
<keyword evidence="6 9" id="KW-1133">Transmembrane helix</keyword>
<dbReference type="NCBIfam" id="TIGR01411">
    <property type="entry name" value="tatAE"/>
    <property type="match status" value="1"/>
</dbReference>
<comment type="function">
    <text evidence="9">Part of the twin-arginine translocation (Tat) system that transports large folded proteins containing a characteristic twin-arginine motif in their signal peptide across membranes. TatA could form the protein-conducting channel of the Tat system.</text>
</comment>
<keyword evidence="4 9" id="KW-0812">Transmembrane</keyword>
<evidence type="ECO:0000256" key="7">
    <source>
        <dbReference type="ARBA" id="ARBA00023010"/>
    </source>
</evidence>
<keyword evidence="7 9" id="KW-0811">Translocation</keyword>
<evidence type="ECO:0000256" key="8">
    <source>
        <dbReference type="ARBA" id="ARBA00023136"/>
    </source>
</evidence>
<dbReference type="Pfam" id="PF02416">
    <property type="entry name" value="TatA_B_E"/>
    <property type="match status" value="1"/>
</dbReference>
<sequence>MPSIGLGEWIFIFLIVLVIFGPSSLPKIGRGLGKGIREFKDALSGIGSAIEREEADKEKAKPSQSAAADIPSVPQEDTSEPSKKADA</sequence>
<keyword evidence="2 9" id="KW-0813">Transport</keyword>
<protein>
    <recommendedName>
        <fullName evidence="9">Sec-independent protein translocase protein TatA</fullName>
    </recommendedName>
</protein>
<evidence type="ECO:0000313" key="12">
    <source>
        <dbReference type="Proteomes" id="UP000262583"/>
    </source>
</evidence>
<evidence type="ECO:0000256" key="2">
    <source>
        <dbReference type="ARBA" id="ARBA00022448"/>
    </source>
</evidence>
<dbReference type="InterPro" id="IPR006312">
    <property type="entry name" value="TatA/E"/>
</dbReference>
<evidence type="ECO:0000313" key="11">
    <source>
        <dbReference type="EMBL" id="AXA35646.1"/>
    </source>
</evidence>
<evidence type="ECO:0000256" key="9">
    <source>
        <dbReference type="HAMAP-Rule" id="MF_00236"/>
    </source>
</evidence>
<dbReference type="GO" id="GO:0008320">
    <property type="term" value="F:protein transmembrane transporter activity"/>
    <property type="evidence" value="ECO:0007669"/>
    <property type="project" value="UniProtKB-UniRule"/>
</dbReference>
<feature type="compositionally biased region" description="Basic and acidic residues" evidence="10">
    <location>
        <begin position="52"/>
        <end position="61"/>
    </location>
</feature>
<dbReference type="PANTHER" id="PTHR42982">
    <property type="entry name" value="SEC-INDEPENDENT PROTEIN TRANSLOCASE PROTEIN TATA"/>
    <property type="match status" value="1"/>
</dbReference>
<dbReference type="AlphaFoldDB" id="A0A2Z4Y3X4"/>
<evidence type="ECO:0000256" key="3">
    <source>
        <dbReference type="ARBA" id="ARBA00022475"/>
    </source>
</evidence>
<name>A0A2Z4Y3X4_SUMC1</name>
<dbReference type="PRINTS" id="PR01506">
    <property type="entry name" value="TATBPROTEIN"/>
</dbReference>
<dbReference type="PANTHER" id="PTHR42982:SF1">
    <property type="entry name" value="SEC-INDEPENDENT PROTEIN TRANSLOCASE PROTEIN TATA"/>
    <property type="match status" value="1"/>
</dbReference>
<organism evidence="11 12">
    <name type="scientific">Sumerlaea chitinivorans</name>
    <dbReference type="NCBI Taxonomy" id="2250252"/>
    <lineage>
        <taxon>Bacteria</taxon>
        <taxon>Candidatus Sumerlaeota</taxon>
        <taxon>Candidatus Sumerlaeia</taxon>
        <taxon>Candidatus Sumerlaeales</taxon>
        <taxon>Candidatus Sumerlaeaceae</taxon>
        <taxon>Candidatus Sumerlaea</taxon>
    </lineage>
</organism>
<dbReference type="GO" id="GO:0043953">
    <property type="term" value="P:protein transport by the Tat complex"/>
    <property type="evidence" value="ECO:0007669"/>
    <property type="project" value="UniProtKB-UniRule"/>
</dbReference>
<dbReference type="HAMAP" id="MF_00236">
    <property type="entry name" value="TatA_E"/>
    <property type="match status" value="1"/>
</dbReference>
<comment type="similarity">
    <text evidence="9">Belongs to the TatA/E family.</text>
</comment>